<name>A0ABN3CEN1_9ACTN</name>
<keyword evidence="3" id="KW-1185">Reference proteome</keyword>
<sequence length="284" mass="29758">MLIAVAVLAAAVVGAVAWWLRRNEASGGDQVNAGSAFEAEPKRGWELLLTSEARAAFTEGLRACHEAGGELRVGAEQGVLSTYEPPRLISLHLLADAFAARGDAALHDPQGTVETLLERVAGAERPGVLHLRPGWLEEEVDGMDAAAFAAAAGQAVRPDGWTAEPVVGALQVTVPGEESVPGSEDKALTHVNGTPIKSLAAKEEPAQGDGALPAEEANTLMLDLARVLDLYREARAQRPDADAETLLREVVPRLVAAGGPGVTWARPPRPGELRTVLGSSPELH</sequence>
<comment type="caution">
    <text evidence="2">The sequence shown here is derived from an EMBL/GenBank/DDBJ whole genome shotgun (WGS) entry which is preliminary data.</text>
</comment>
<organism evidence="2 3">
    <name type="scientific">Nonomuraea monospora</name>
    <dbReference type="NCBI Taxonomy" id="568818"/>
    <lineage>
        <taxon>Bacteria</taxon>
        <taxon>Bacillati</taxon>
        <taxon>Actinomycetota</taxon>
        <taxon>Actinomycetes</taxon>
        <taxon>Streptosporangiales</taxon>
        <taxon>Streptosporangiaceae</taxon>
        <taxon>Nonomuraea</taxon>
    </lineage>
</organism>
<evidence type="ECO:0000313" key="3">
    <source>
        <dbReference type="Proteomes" id="UP001499843"/>
    </source>
</evidence>
<feature type="region of interest" description="Disordered" evidence="1">
    <location>
        <begin position="258"/>
        <end position="284"/>
    </location>
</feature>
<proteinExistence type="predicted"/>
<evidence type="ECO:0000313" key="2">
    <source>
        <dbReference type="EMBL" id="GAA2207751.1"/>
    </source>
</evidence>
<reference evidence="2 3" key="1">
    <citation type="journal article" date="2019" name="Int. J. Syst. Evol. Microbiol.">
        <title>The Global Catalogue of Microorganisms (GCM) 10K type strain sequencing project: providing services to taxonomists for standard genome sequencing and annotation.</title>
        <authorList>
            <consortium name="The Broad Institute Genomics Platform"/>
            <consortium name="The Broad Institute Genome Sequencing Center for Infectious Disease"/>
            <person name="Wu L."/>
            <person name="Ma J."/>
        </authorList>
    </citation>
    <scope>NUCLEOTIDE SEQUENCE [LARGE SCALE GENOMIC DNA]</scope>
    <source>
        <strain evidence="2 3">JCM 16114</strain>
    </source>
</reference>
<dbReference type="RefSeq" id="WP_344475247.1">
    <property type="nucleotide sequence ID" value="NZ_BAAAQX010000007.1"/>
</dbReference>
<dbReference type="EMBL" id="BAAAQX010000007">
    <property type="protein sequence ID" value="GAA2207751.1"/>
    <property type="molecule type" value="Genomic_DNA"/>
</dbReference>
<accession>A0ABN3CEN1</accession>
<evidence type="ECO:0008006" key="4">
    <source>
        <dbReference type="Google" id="ProtNLM"/>
    </source>
</evidence>
<evidence type="ECO:0000256" key="1">
    <source>
        <dbReference type="SAM" id="MobiDB-lite"/>
    </source>
</evidence>
<protein>
    <recommendedName>
        <fullName evidence="4">Secreted protein</fullName>
    </recommendedName>
</protein>
<dbReference type="Proteomes" id="UP001499843">
    <property type="component" value="Unassembled WGS sequence"/>
</dbReference>
<gene>
    <name evidence="2" type="ORF">GCM10009850_032090</name>
</gene>